<gene>
    <name evidence="2" type="ORF">PCORN_13387</name>
</gene>
<accession>W7BN68</accession>
<feature type="region of interest" description="Disordered" evidence="1">
    <location>
        <begin position="1"/>
        <end position="70"/>
    </location>
</feature>
<proteinExistence type="predicted"/>
<comment type="caution">
    <text evidence="2">The sequence shown here is derived from an EMBL/GenBank/DDBJ whole genome shotgun (WGS) entry which is preliminary data.</text>
</comment>
<protein>
    <recommendedName>
        <fullName evidence="4">Scaffolding protein</fullName>
    </recommendedName>
</protein>
<reference evidence="2 3" key="1">
    <citation type="journal article" date="2014" name="Int. J. Syst. Evol. Microbiol.">
        <title>Listeria floridensis sp. nov., Listeria aquatica sp. nov., Listeria cornellensis sp. nov., Listeria riparia sp. nov. and Listeria grandensis sp. nov., from agricultural and natural environments.</title>
        <authorList>
            <person name="den Bakker H.C."/>
            <person name="Warchocki S."/>
            <person name="Wright E.M."/>
            <person name="Allred A.F."/>
            <person name="Ahlstrom C."/>
            <person name="Manuel C.S."/>
            <person name="Stasiewicz M.J."/>
            <person name="Burrell A."/>
            <person name="Roof S."/>
            <person name="Strawn L."/>
            <person name="Fortes E.D."/>
            <person name="Nightingale K.K."/>
            <person name="Kephart D."/>
            <person name="Wiedmann M."/>
        </authorList>
    </citation>
    <scope>NUCLEOTIDE SEQUENCE [LARGE SCALE GENOMIC DNA]</scope>
    <source>
        <strain evidence="3">FSL F6-969</strain>
    </source>
</reference>
<sequence>MDFYSEKPNQSNVKGGDELKNTKMVKFDIQHFAEGAHEPPEPNAAGNEPATEPTPPTPPTNPGADTFSKEDFLKDLGVENEDALKAQMKAYKEFQDGQKTEADKQAEALQAAQDQAAQALNESVQKDWQIAALKNGVLGESLNDVIALAEKTGEKDVDKAVAAVLDKYPFFSEAGKQKPVISTGNQSKQTNLTETTADKFKSAFEKNVANEQQIKNRK</sequence>
<dbReference type="EMBL" id="AODE01000026">
    <property type="protein sequence ID" value="EUJ27327.1"/>
    <property type="molecule type" value="Genomic_DNA"/>
</dbReference>
<keyword evidence="3" id="KW-1185">Reference proteome</keyword>
<dbReference type="STRING" id="1265820.PCORN_13387"/>
<feature type="compositionally biased region" description="Pro residues" evidence="1">
    <location>
        <begin position="52"/>
        <end position="61"/>
    </location>
</feature>
<evidence type="ECO:0000313" key="3">
    <source>
        <dbReference type="Proteomes" id="UP000019254"/>
    </source>
</evidence>
<organism evidence="2 3">
    <name type="scientific">Listeria cornellensis FSL F6-0969</name>
    <dbReference type="NCBI Taxonomy" id="1265820"/>
    <lineage>
        <taxon>Bacteria</taxon>
        <taxon>Bacillati</taxon>
        <taxon>Bacillota</taxon>
        <taxon>Bacilli</taxon>
        <taxon>Bacillales</taxon>
        <taxon>Listeriaceae</taxon>
        <taxon>Listeria</taxon>
    </lineage>
</organism>
<evidence type="ECO:0008006" key="4">
    <source>
        <dbReference type="Google" id="ProtNLM"/>
    </source>
</evidence>
<dbReference type="AlphaFoldDB" id="W7BN68"/>
<dbReference type="RefSeq" id="WP_051999416.1">
    <property type="nucleotide sequence ID" value="NZ_AODE01000026.1"/>
</dbReference>
<name>W7BN68_9LIST</name>
<feature type="compositionally biased region" description="Basic and acidic residues" evidence="1">
    <location>
        <begin position="15"/>
        <end position="40"/>
    </location>
</feature>
<dbReference type="PATRIC" id="fig|1265820.5.peg.2643"/>
<evidence type="ECO:0000313" key="2">
    <source>
        <dbReference type="EMBL" id="EUJ27327.1"/>
    </source>
</evidence>
<dbReference type="OrthoDB" id="9965017at2"/>
<dbReference type="Proteomes" id="UP000019254">
    <property type="component" value="Unassembled WGS sequence"/>
</dbReference>
<evidence type="ECO:0000256" key="1">
    <source>
        <dbReference type="SAM" id="MobiDB-lite"/>
    </source>
</evidence>